<dbReference type="InterPro" id="IPR011108">
    <property type="entry name" value="RMMBL"/>
</dbReference>
<organism evidence="2 3">
    <name type="scientific">Geomobilimonas luticola</name>
    <dbReference type="NCBI Taxonomy" id="1114878"/>
    <lineage>
        <taxon>Bacteria</taxon>
        <taxon>Pseudomonadati</taxon>
        <taxon>Thermodesulfobacteriota</taxon>
        <taxon>Desulfuromonadia</taxon>
        <taxon>Geobacterales</taxon>
        <taxon>Geobacteraceae</taxon>
        <taxon>Geomobilimonas</taxon>
    </lineage>
</organism>
<comment type="caution">
    <text evidence="2">The sequence shown here is derived from an EMBL/GenBank/DDBJ whole genome shotgun (WGS) entry which is preliminary data.</text>
</comment>
<evidence type="ECO:0000313" key="3">
    <source>
        <dbReference type="Proteomes" id="UP000756860"/>
    </source>
</evidence>
<dbReference type="SUPFAM" id="SSF56281">
    <property type="entry name" value="Metallo-hydrolase/oxidoreductase"/>
    <property type="match status" value="1"/>
</dbReference>
<reference evidence="2 3" key="1">
    <citation type="submission" date="2021-05" db="EMBL/GenBank/DDBJ databases">
        <title>The draft genome of Geobacter luticola JCM 17780.</title>
        <authorList>
            <person name="Xu Z."/>
            <person name="Masuda Y."/>
            <person name="Itoh H."/>
            <person name="Senoo K."/>
        </authorList>
    </citation>
    <scope>NUCLEOTIDE SEQUENCE [LARGE SCALE GENOMIC DNA]</scope>
    <source>
        <strain evidence="2 3">JCM 17780</strain>
    </source>
</reference>
<dbReference type="EMBL" id="JAHCVK010000001">
    <property type="protein sequence ID" value="MBT0652599.1"/>
    <property type="molecule type" value="Genomic_DNA"/>
</dbReference>
<evidence type="ECO:0000313" key="2">
    <source>
        <dbReference type="EMBL" id="MBT0652599.1"/>
    </source>
</evidence>
<accession>A0ABS5SB45</accession>
<dbReference type="PANTHER" id="PTHR43694:SF1">
    <property type="entry name" value="RIBONUCLEASE J"/>
    <property type="match status" value="1"/>
</dbReference>
<dbReference type="CDD" id="cd07732">
    <property type="entry name" value="metallo-hydrolase-like_MBL-fold"/>
    <property type="match status" value="1"/>
</dbReference>
<dbReference type="Proteomes" id="UP000756860">
    <property type="component" value="Unassembled WGS sequence"/>
</dbReference>
<proteinExistence type="predicted"/>
<feature type="domain" description="Metallo-beta-lactamase" evidence="1">
    <location>
        <begin position="13"/>
        <end position="197"/>
    </location>
</feature>
<evidence type="ECO:0000259" key="1">
    <source>
        <dbReference type="SMART" id="SM00849"/>
    </source>
</evidence>
<dbReference type="RefSeq" id="WP_214174531.1">
    <property type="nucleotide sequence ID" value="NZ_JAHCVK010000001.1"/>
</dbReference>
<dbReference type="InterPro" id="IPR036866">
    <property type="entry name" value="RibonucZ/Hydroxyglut_hydro"/>
</dbReference>
<dbReference type="SMART" id="SM00849">
    <property type="entry name" value="Lactamase_B"/>
    <property type="match status" value="1"/>
</dbReference>
<dbReference type="Pfam" id="PF07521">
    <property type="entry name" value="RMMBL"/>
    <property type="match status" value="1"/>
</dbReference>
<name>A0ABS5SB45_9BACT</name>
<dbReference type="InterPro" id="IPR001279">
    <property type="entry name" value="Metallo-B-lactamas"/>
</dbReference>
<dbReference type="Gene3D" id="3.60.15.10">
    <property type="entry name" value="Ribonuclease Z/Hydroxyacylglutathione hydrolase-like"/>
    <property type="match status" value="2"/>
</dbReference>
<sequence length="412" mass="47132">MRIKIHRGAIEIGGTCIQLSTGQSTILLDLGLPLSKGSKDLDVANLSPDAVLISHPHQDHFGLIEALDHDIPVYMGELSKNLINATRMLLGNDLLKNEIQYFKAWQSFIIGDFTITPYLMDHSAVDAYGFLIESEGKRLFYSGDFRAHGRKSILFDKIIKNPPKDIDLLFMEGTMIQRSNDDFPTEADVERKIYETIAEQENITFLISSSQNIDRVVSAFRACRHAGKTLVLDIYTAWVLEKLKLVSHNIPAMEWDQIKIKLSYSQHEKLKDNPDFFGDFRKRVYQHRISKEEIQANPADYLYFGKMSHYKTINFYKGIKPVNVIYSQWLGYLSYKDEDYFGAEAMAGYRSDAQVNFVYAHTSGHATVEDLRMFAEALNPKMLVPVHTEHSGQYGKLFQHVEIIEDGVEFIL</sequence>
<protein>
    <submittedName>
        <fullName evidence="2">MBL fold metallo-hydrolase</fullName>
    </submittedName>
</protein>
<dbReference type="PANTHER" id="PTHR43694">
    <property type="entry name" value="RIBONUCLEASE J"/>
    <property type="match status" value="1"/>
</dbReference>
<gene>
    <name evidence="2" type="ORF">KI810_05995</name>
</gene>
<dbReference type="Pfam" id="PF12706">
    <property type="entry name" value="Lactamase_B_2"/>
    <property type="match status" value="1"/>
</dbReference>
<keyword evidence="3" id="KW-1185">Reference proteome</keyword>